<keyword evidence="3" id="KW-1185">Reference proteome</keyword>
<dbReference type="AlphaFoldDB" id="A0AAN8F6V8"/>
<accession>A0AAN8F6V8</accession>
<feature type="compositionally biased region" description="Polar residues" evidence="1">
    <location>
        <begin position="131"/>
        <end position="143"/>
    </location>
</feature>
<gene>
    <name evidence="2" type="ORF">OHC33_001223</name>
</gene>
<feature type="compositionally biased region" description="Pro residues" evidence="1">
    <location>
        <begin position="275"/>
        <end position="284"/>
    </location>
</feature>
<protein>
    <submittedName>
        <fullName evidence="2">Uncharacterized protein</fullName>
    </submittedName>
</protein>
<reference evidence="2 3" key="1">
    <citation type="submission" date="2022-12" db="EMBL/GenBank/DDBJ databases">
        <title>Genomic features and morphological characterization of a novel Knufia sp. strain isolated from spacecraft assembly facility.</title>
        <authorList>
            <person name="Teixeira M."/>
            <person name="Chander A.M."/>
            <person name="Stajich J.E."/>
            <person name="Venkateswaran K."/>
        </authorList>
    </citation>
    <scope>NUCLEOTIDE SEQUENCE [LARGE SCALE GENOMIC DNA]</scope>
    <source>
        <strain evidence="2 3">FJI-L2-BK-P2</strain>
    </source>
</reference>
<dbReference type="Proteomes" id="UP001316803">
    <property type="component" value="Unassembled WGS sequence"/>
</dbReference>
<feature type="region of interest" description="Disordered" evidence="1">
    <location>
        <begin position="254"/>
        <end position="284"/>
    </location>
</feature>
<comment type="caution">
    <text evidence="2">The sequence shown here is derived from an EMBL/GenBank/DDBJ whole genome shotgun (WGS) entry which is preliminary data.</text>
</comment>
<feature type="region of interest" description="Disordered" evidence="1">
    <location>
        <begin position="131"/>
        <end position="184"/>
    </location>
</feature>
<proteinExistence type="predicted"/>
<evidence type="ECO:0000256" key="1">
    <source>
        <dbReference type="SAM" id="MobiDB-lite"/>
    </source>
</evidence>
<evidence type="ECO:0000313" key="2">
    <source>
        <dbReference type="EMBL" id="KAK5958033.1"/>
    </source>
</evidence>
<organism evidence="2 3">
    <name type="scientific">Knufia fluminis</name>
    <dbReference type="NCBI Taxonomy" id="191047"/>
    <lineage>
        <taxon>Eukaryota</taxon>
        <taxon>Fungi</taxon>
        <taxon>Dikarya</taxon>
        <taxon>Ascomycota</taxon>
        <taxon>Pezizomycotina</taxon>
        <taxon>Eurotiomycetes</taxon>
        <taxon>Chaetothyriomycetidae</taxon>
        <taxon>Chaetothyriales</taxon>
        <taxon>Trichomeriaceae</taxon>
        <taxon>Knufia</taxon>
    </lineage>
</organism>
<sequence>MDPPCAVQELDQQKIMPEIQDELGLQTRNPQKITRESYWFRVYDMIFGKQTREAREIHPYYDGPLAEHLRSFTRFSELRLPGVVQQAHQNLGNTVDRHQNYDMQFGRQILQEASRAFMAEISRLPPPNLRESQLQSLASSTRAGQDPESIVVKEEPRRMERRLSSYEPAGSQSWPVDSTHSSQPIFPATFQQHIPTRPMDPSSRSGAPIPISGPPSFGYQQQVEASTYYNYMPSDFEQVPFLASAEFGATIEDPDMYGPGSLTQNDLEGFTFVDNPPPNPEAYP</sequence>
<dbReference type="EMBL" id="JAKLMC020000002">
    <property type="protein sequence ID" value="KAK5958033.1"/>
    <property type="molecule type" value="Genomic_DNA"/>
</dbReference>
<name>A0AAN8F6V8_9EURO</name>
<feature type="compositionally biased region" description="Basic and acidic residues" evidence="1">
    <location>
        <begin position="151"/>
        <end position="164"/>
    </location>
</feature>
<feature type="compositionally biased region" description="Polar residues" evidence="1">
    <location>
        <begin position="170"/>
        <end position="184"/>
    </location>
</feature>
<evidence type="ECO:0000313" key="3">
    <source>
        <dbReference type="Proteomes" id="UP001316803"/>
    </source>
</evidence>